<dbReference type="OMA" id="NCAVANH"/>
<dbReference type="AlphaFoldDB" id="R7UIR1"/>
<proteinExistence type="predicted"/>
<reference evidence="3 5" key="2">
    <citation type="journal article" date="2013" name="Nature">
        <title>Insights into bilaterian evolution from three spiralian genomes.</title>
        <authorList>
            <person name="Simakov O."/>
            <person name="Marletaz F."/>
            <person name="Cho S.J."/>
            <person name="Edsinger-Gonzales E."/>
            <person name="Havlak P."/>
            <person name="Hellsten U."/>
            <person name="Kuo D.H."/>
            <person name="Larsson T."/>
            <person name="Lv J."/>
            <person name="Arendt D."/>
            <person name="Savage R."/>
            <person name="Osoegawa K."/>
            <person name="de Jong P."/>
            <person name="Grimwood J."/>
            <person name="Chapman J.A."/>
            <person name="Shapiro H."/>
            <person name="Aerts A."/>
            <person name="Otillar R.P."/>
            <person name="Terry A.Y."/>
            <person name="Boore J.L."/>
            <person name="Grigoriev I.V."/>
            <person name="Lindberg D.R."/>
            <person name="Seaver E.C."/>
            <person name="Weisblat D.A."/>
            <person name="Putnam N.H."/>
            <person name="Rokhsar D.S."/>
        </authorList>
    </citation>
    <scope>NUCLEOTIDE SEQUENCE</scope>
    <source>
        <strain evidence="3 5">I ESC-2004</strain>
    </source>
</reference>
<dbReference type="STRING" id="283909.R7UIR1"/>
<accession>R7UIR1</accession>
<dbReference type="OrthoDB" id="7735550at2759"/>
<evidence type="ECO:0000313" key="5">
    <source>
        <dbReference type="Proteomes" id="UP000014760"/>
    </source>
</evidence>
<dbReference type="PANTHER" id="PTHR19143">
    <property type="entry name" value="FIBRINOGEN/TENASCIN/ANGIOPOEITIN"/>
    <property type="match status" value="1"/>
</dbReference>
<dbReference type="SUPFAM" id="SSF56496">
    <property type="entry name" value="Fibrinogen C-terminal domain-like"/>
    <property type="match status" value="1"/>
</dbReference>
<sequence>CKELQNRGHHLSGVYNIWSPDIDDNTMKVYCDMVTDGGGWLVIQRRKDGSQDFNRNWAEYATGFGDLSGEFWLGNQNLHSLTSNQEQEVRIDLKDYEETAFAKYATFSVGTQSDKFRLSIGGYSGDAGDSMGYHDDIPFSTKDADNDNWVFACAITDQGGWWYNACQNACLNCRYLNGSYTGHIHGTNWGTWKGSRYSIQYAEMKIRPRS</sequence>
<dbReference type="InterPro" id="IPR002181">
    <property type="entry name" value="Fibrinogen_a/b/g_C_dom"/>
</dbReference>
<dbReference type="InterPro" id="IPR036056">
    <property type="entry name" value="Fibrinogen-like_C"/>
</dbReference>
<feature type="domain" description="Fibrinogen C-terminal" evidence="2">
    <location>
        <begin position="1"/>
        <end position="210"/>
    </location>
</feature>
<dbReference type="SMART" id="SM00186">
    <property type="entry name" value="FBG"/>
    <property type="match status" value="1"/>
</dbReference>
<protein>
    <recommendedName>
        <fullName evidence="2">Fibrinogen C-terminal domain-containing protein</fullName>
    </recommendedName>
</protein>
<dbReference type="Pfam" id="PF00147">
    <property type="entry name" value="Fibrinogen_C"/>
    <property type="match status" value="1"/>
</dbReference>
<dbReference type="PANTHER" id="PTHR19143:SF458">
    <property type="entry name" value="FIBRINOGEN C-TERMINAL DOMAIN-CONTAINING PROTEIN-RELATED"/>
    <property type="match status" value="1"/>
</dbReference>
<reference evidence="4" key="3">
    <citation type="submission" date="2015-06" db="UniProtKB">
        <authorList>
            <consortium name="EnsemblMetazoa"/>
        </authorList>
    </citation>
    <scope>IDENTIFICATION</scope>
</reference>
<dbReference type="InterPro" id="IPR050373">
    <property type="entry name" value="Fibrinogen_C-term_domain"/>
</dbReference>
<dbReference type="FunCoup" id="R7UIR1">
    <property type="interactions" value="28"/>
</dbReference>
<dbReference type="NCBIfam" id="NF040941">
    <property type="entry name" value="GGGWT_bact"/>
    <property type="match status" value="1"/>
</dbReference>
<dbReference type="CDD" id="cd00087">
    <property type="entry name" value="FReD"/>
    <property type="match status" value="1"/>
</dbReference>
<dbReference type="GO" id="GO:0005615">
    <property type="term" value="C:extracellular space"/>
    <property type="evidence" value="ECO:0007669"/>
    <property type="project" value="TreeGrafter"/>
</dbReference>
<organism evidence="3">
    <name type="scientific">Capitella teleta</name>
    <name type="common">Polychaete worm</name>
    <dbReference type="NCBI Taxonomy" id="283909"/>
    <lineage>
        <taxon>Eukaryota</taxon>
        <taxon>Metazoa</taxon>
        <taxon>Spiralia</taxon>
        <taxon>Lophotrochozoa</taxon>
        <taxon>Annelida</taxon>
        <taxon>Polychaeta</taxon>
        <taxon>Sedentaria</taxon>
        <taxon>Scolecida</taxon>
        <taxon>Capitellidae</taxon>
        <taxon>Capitella</taxon>
    </lineage>
</organism>
<dbReference type="EnsemblMetazoa" id="CapteT126294">
    <property type="protein sequence ID" value="CapteP126294"/>
    <property type="gene ID" value="CapteG126294"/>
</dbReference>
<dbReference type="EMBL" id="AMQN01008388">
    <property type="status" value="NOT_ANNOTATED_CDS"/>
    <property type="molecule type" value="Genomic_DNA"/>
</dbReference>
<dbReference type="HOGENOM" id="CLU_038628_6_2_1"/>
<dbReference type="InterPro" id="IPR014716">
    <property type="entry name" value="Fibrinogen_a/b/g_C_1"/>
</dbReference>
<evidence type="ECO:0000313" key="3">
    <source>
        <dbReference type="EMBL" id="ELU03688.1"/>
    </source>
</evidence>
<name>R7UIR1_CAPTE</name>
<gene>
    <name evidence="3" type="ORF">CAPTEDRAFT_126294</name>
</gene>
<reference evidence="5" key="1">
    <citation type="submission" date="2012-12" db="EMBL/GenBank/DDBJ databases">
        <authorList>
            <person name="Hellsten U."/>
            <person name="Grimwood J."/>
            <person name="Chapman J.A."/>
            <person name="Shapiro H."/>
            <person name="Aerts A."/>
            <person name="Otillar R.P."/>
            <person name="Terry A.Y."/>
            <person name="Boore J.L."/>
            <person name="Simakov O."/>
            <person name="Marletaz F."/>
            <person name="Cho S.-J."/>
            <person name="Edsinger-Gonzales E."/>
            <person name="Havlak P."/>
            <person name="Kuo D.-H."/>
            <person name="Larsson T."/>
            <person name="Lv J."/>
            <person name="Arendt D."/>
            <person name="Savage R."/>
            <person name="Osoegawa K."/>
            <person name="de Jong P."/>
            <person name="Lindberg D.R."/>
            <person name="Seaver E.C."/>
            <person name="Weisblat D.A."/>
            <person name="Putnam N.H."/>
            <person name="Grigoriev I.V."/>
            <person name="Rokhsar D.S."/>
        </authorList>
    </citation>
    <scope>NUCLEOTIDE SEQUENCE</scope>
    <source>
        <strain evidence="5">I ESC-2004</strain>
    </source>
</reference>
<evidence type="ECO:0000313" key="4">
    <source>
        <dbReference type="EnsemblMetazoa" id="CapteP126294"/>
    </source>
</evidence>
<evidence type="ECO:0000256" key="1">
    <source>
        <dbReference type="ARBA" id="ARBA00023157"/>
    </source>
</evidence>
<dbReference type="Proteomes" id="UP000014760">
    <property type="component" value="Unassembled WGS sequence"/>
</dbReference>
<dbReference type="EMBL" id="KB302988">
    <property type="protein sequence ID" value="ELU03688.1"/>
    <property type="molecule type" value="Genomic_DNA"/>
</dbReference>
<keyword evidence="5" id="KW-1185">Reference proteome</keyword>
<dbReference type="PROSITE" id="PS51406">
    <property type="entry name" value="FIBRINOGEN_C_2"/>
    <property type="match status" value="1"/>
</dbReference>
<evidence type="ECO:0000259" key="2">
    <source>
        <dbReference type="PROSITE" id="PS51406"/>
    </source>
</evidence>
<feature type="non-terminal residue" evidence="3">
    <location>
        <position position="1"/>
    </location>
</feature>
<keyword evidence="1" id="KW-1015">Disulfide bond</keyword>
<dbReference type="Gene3D" id="3.90.215.10">
    <property type="entry name" value="Gamma Fibrinogen, chain A, domain 1"/>
    <property type="match status" value="1"/>
</dbReference>
<dbReference type="FunFam" id="3.90.215.10:FF:000001">
    <property type="entry name" value="Tenascin isoform 1"/>
    <property type="match status" value="1"/>
</dbReference>